<protein>
    <recommendedName>
        <fullName evidence="1">SnoaL-like domain-containing protein</fullName>
    </recommendedName>
</protein>
<reference evidence="2" key="1">
    <citation type="journal article" date="2020" name="mSystems">
        <title>Genome- and Community-Level Interaction Insights into Carbon Utilization and Element Cycling Functions of Hydrothermarchaeota in Hydrothermal Sediment.</title>
        <authorList>
            <person name="Zhou Z."/>
            <person name="Liu Y."/>
            <person name="Xu W."/>
            <person name="Pan J."/>
            <person name="Luo Z.H."/>
            <person name="Li M."/>
        </authorList>
    </citation>
    <scope>NUCLEOTIDE SEQUENCE [LARGE SCALE GENOMIC DNA]</scope>
    <source>
        <strain evidence="2">SpSt-222</strain>
    </source>
</reference>
<accession>A0A7C1K3F4</accession>
<evidence type="ECO:0000259" key="1">
    <source>
        <dbReference type="Pfam" id="PF13474"/>
    </source>
</evidence>
<proteinExistence type="predicted"/>
<dbReference type="EMBL" id="DSJL01000011">
    <property type="protein sequence ID" value="HEF66425.1"/>
    <property type="molecule type" value="Genomic_DNA"/>
</dbReference>
<dbReference type="Pfam" id="PF13474">
    <property type="entry name" value="SnoaL_3"/>
    <property type="match status" value="1"/>
</dbReference>
<gene>
    <name evidence="2" type="ORF">ENP47_12630</name>
</gene>
<dbReference type="InterPro" id="IPR032710">
    <property type="entry name" value="NTF2-like_dom_sf"/>
</dbReference>
<name>A0A7C1K3F4_THERO</name>
<comment type="caution">
    <text evidence="2">The sequence shown here is derived from an EMBL/GenBank/DDBJ whole genome shotgun (WGS) entry which is preliminary data.</text>
</comment>
<feature type="domain" description="SnoaL-like" evidence="1">
    <location>
        <begin position="8"/>
        <end position="125"/>
    </location>
</feature>
<dbReference type="Gene3D" id="3.10.450.50">
    <property type="match status" value="1"/>
</dbReference>
<organism evidence="2">
    <name type="scientific">Thermomicrobium roseum</name>
    <dbReference type="NCBI Taxonomy" id="500"/>
    <lineage>
        <taxon>Bacteria</taxon>
        <taxon>Pseudomonadati</taxon>
        <taxon>Thermomicrobiota</taxon>
        <taxon>Thermomicrobia</taxon>
        <taxon>Thermomicrobiales</taxon>
        <taxon>Thermomicrobiaceae</taxon>
        <taxon>Thermomicrobium</taxon>
    </lineage>
</organism>
<sequence length="136" mass="15157">MQRSPELETIIAGWFTAVNNGDPSWVDRYVSHQAATRLVDFDPDDVLSGEAAFAFLREQVLSLGGAIQVTPRHIEAYQAGDVGWGLSLVTITFPNGEHVLPRWSGVFHREGREWKLVQSHASLGIPSEELRAMMQQ</sequence>
<evidence type="ECO:0000313" key="2">
    <source>
        <dbReference type="EMBL" id="HEF66425.1"/>
    </source>
</evidence>
<dbReference type="SUPFAM" id="SSF54427">
    <property type="entry name" value="NTF2-like"/>
    <property type="match status" value="1"/>
</dbReference>
<dbReference type="AlphaFoldDB" id="A0A7C1K3F4"/>
<dbReference type="InterPro" id="IPR037401">
    <property type="entry name" value="SnoaL-like"/>
</dbReference>